<sequence>MIHRHPPTPRRLKEEIRNVKSVELADLLHTRRSTATVALTTPSPNAGAQAPPSSSALTNVVCISVIGERDGGDKYSGAIDDDKALALSRAQSWKECIVVK</sequence>
<dbReference type="Proteomes" id="UP000887566">
    <property type="component" value="Unplaced"/>
</dbReference>
<protein>
    <submittedName>
        <fullName evidence="2">Uncharacterized protein</fullName>
    </submittedName>
</protein>
<dbReference type="WBParaSite" id="PSAMB.scaffold2566size22520.g18258.t1">
    <property type="protein sequence ID" value="PSAMB.scaffold2566size22520.g18258.t1"/>
    <property type="gene ID" value="PSAMB.scaffold2566size22520.g18258"/>
</dbReference>
<evidence type="ECO:0000313" key="2">
    <source>
        <dbReference type="WBParaSite" id="PSAMB.scaffold2566size22520.g18258.t1"/>
    </source>
</evidence>
<keyword evidence="1" id="KW-1185">Reference proteome</keyword>
<reference evidence="2" key="1">
    <citation type="submission" date="2022-11" db="UniProtKB">
        <authorList>
            <consortium name="WormBaseParasite"/>
        </authorList>
    </citation>
    <scope>IDENTIFICATION</scope>
</reference>
<name>A0A914VU65_9BILA</name>
<organism evidence="1 2">
    <name type="scientific">Plectus sambesii</name>
    <dbReference type="NCBI Taxonomy" id="2011161"/>
    <lineage>
        <taxon>Eukaryota</taxon>
        <taxon>Metazoa</taxon>
        <taxon>Ecdysozoa</taxon>
        <taxon>Nematoda</taxon>
        <taxon>Chromadorea</taxon>
        <taxon>Plectida</taxon>
        <taxon>Plectina</taxon>
        <taxon>Plectoidea</taxon>
        <taxon>Plectidae</taxon>
        <taxon>Plectus</taxon>
    </lineage>
</organism>
<proteinExistence type="predicted"/>
<evidence type="ECO:0000313" key="1">
    <source>
        <dbReference type="Proteomes" id="UP000887566"/>
    </source>
</evidence>
<dbReference type="AlphaFoldDB" id="A0A914VU65"/>
<accession>A0A914VU65</accession>